<dbReference type="GO" id="GO:0005524">
    <property type="term" value="F:ATP binding"/>
    <property type="evidence" value="ECO:0007669"/>
    <property type="project" value="TreeGrafter"/>
</dbReference>
<comment type="cofactor">
    <cofactor evidence="3">
        <name>Mn(2+)</name>
        <dbReference type="ChEBI" id="CHEBI:29035"/>
    </cofactor>
</comment>
<comment type="cofactor">
    <cofactor evidence="1">
        <name>Ca(2+)</name>
        <dbReference type="ChEBI" id="CHEBI:29108"/>
    </cofactor>
</comment>
<comment type="similarity">
    <text evidence="5">Belongs to the serine/threonine dehydratase family.</text>
</comment>
<sequence length="343" mass="34750">MNAPLPPPAAPACPTPASAAPLPAHADVLAAAGRLRGRVVRTPMLRHPLLDEIAGGTVLVKPEPLQRTGSFKFRGATNAVLRLTPAQRAAGVVTHSSGNHGQAVACAAAAEGIAALIAMPQDAPAIKVESTRRWAPEITFFDRATTDREALAARLAAERGATVLPPFDHPDVIAGQGTLALELVEDARAAGHALDALAVCTGGGGLIAGCALAVEGASPGTEVWAVEPEGWDDTARSLAAGERLANDGRGAPLCDALLSMRPGALTFAINQARLKAGVAVTEAEVFRAMRLAFEALKIVVEPGGAVALAAVLAGKVPARGRTVGLVLSGGNVDPAVFARALAA</sequence>
<evidence type="ECO:0000313" key="10">
    <source>
        <dbReference type="EMBL" id="PHK94051.1"/>
    </source>
</evidence>
<dbReference type="GO" id="GO:0018114">
    <property type="term" value="F:threonine racemase activity"/>
    <property type="evidence" value="ECO:0007669"/>
    <property type="project" value="TreeGrafter"/>
</dbReference>
<dbReference type="PANTHER" id="PTHR43050:SF1">
    <property type="entry name" value="SERINE RACEMASE"/>
    <property type="match status" value="1"/>
</dbReference>
<protein>
    <submittedName>
        <fullName evidence="10">Pyridoxal-5'-phosphate-dependent protein</fullName>
    </submittedName>
</protein>
<organism evidence="10 11">
    <name type="scientific">Teichococcus rhizosphaerae</name>
    <dbReference type="NCBI Taxonomy" id="1335062"/>
    <lineage>
        <taxon>Bacteria</taxon>
        <taxon>Pseudomonadati</taxon>
        <taxon>Pseudomonadota</taxon>
        <taxon>Alphaproteobacteria</taxon>
        <taxon>Acetobacterales</taxon>
        <taxon>Roseomonadaceae</taxon>
        <taxon>Roseomonas</taxon>
    </lineage>
</organism>
<dbReference type="GO" id="GO:0000287">
    <property type="term" value="F:magnesium ion binding"/>
    <property type="evidence" value="ECO:0007669"/>
    <property type="project" value="TreeGrafter"/>
</dbReference>
<keyword evidence="7" id="KW-0663">Pyridoxal phosphate</keyword>
<dbReference type="OrthoDB" id="9811476at2"/>
<evidence type="ECO:0000256" key="6">
    <source>
        <dbReference type="ARBA" id="ARBA00022842"/>
    </source>
</evidence>
<dbReference type="InterPro" id="IPR000634">
    <property type="entry name" value="Ser/Thr_deHydtase_PyrdxlP-BS"/>
</dbReference>
<keyword evidence="8" id="KW-0456">Lyase</keyword>
<name>A0A2C6Z6C8_9PROT</name>
<accession>A0A2C6Z6C8</accession>
<evidence type="ECO:0000256" key="1">
    <source>
        <dbReference type="ARBA" id="ARBA00001913"/>
    </source>
</evidence>
<dbReference type="InterPro" id="IPR036052">
    <property type="entry name" value="TrpB-like_PALP_sf"/>
</dbReference>
<evidence type="ECO:0000259" key="9">
    <source>
        <dbReference type="Pfam" id="PF00291"/>
    </source>
</evidence>
<evidence type="ECO:0000256" key="3">
    <source>
        <dbReference type="ARBA" id="ARBA00001936"/>
    </source>
</evidence>
<keyword evidence="11" id="KW-1185">Reference proteome</keyword>
<dbReference type="GO" id="GO:0003941">
    <property type="term" value="F:L-serine ammonia-lyase activity"/>
    <property type="evidence" value="ECO:0007669"/>
    <property type="project" value="TreeGrafter"/>
</dbReference>
<evidence type="ECO:0000256" key="2">
    <source>
        <dbReference type="ARBA" id="ARBA00001933"/>
    </source>
</evidence>
<dbReference type="GO" id="GO:0070179">
    <property type="term" value="P:D-serine biosynthetic process"/>
    <property type="evidence" value="ECO:0007669"/>
    <property type="project" value="TreeGrafter"/>
</dbReference>
<evidence type="ECO:0000256" key="5">
    <source>
        <dbReference type="ARBA" id="ARBA00010869"/>
    </source>
</evidence>
<dbReference type="InterPro" id="IPR001926">
    <property type="entry name" value="TrpB-like_PALP"/>
</dbReference>
<dbReference type="FunFam" id="3.40.50.1100:FF:000005">
    <property type="entry name" value="Threonine dehydratase catabolic"/>
    <property type="match status" value="1"/>
</dbReference>
<dbReference type="Gene3D" id="3.40.50.1100">
    <property type="match status" value="2"/>
</dbReference>
<dbReference type="RefSeq" id="WP_099096483.1">
    <property type="nucleotide sequence ID" value="NZ_PDNU01000032.1"/>
</dbReference>
<gene>
    <name evidence="10" type="ORF">CR162_15725</name>
</gene>
<dbReference type="GO" id="GO:0030170">
    <property type="term" value="F:pyridoxal phosphate binding"/>
    <property type="evidence" value="ECO:0007669"/>
    <property type="project" value="InterPro"/>
</dbReference>
<dbReference type="PANTHER" id="PTHR43050">
    <property type="entry name" value="SERINE / THREONINE RACEMASE FAMILY MEMBER"/>
    <property type="match status" value="1"/>
</dbReference>
<evidence type="ECO:0000313" key="11">
    <source>
        <dbReference type="Proteomes" id="UP000223527"/>
    </source>
</evidence>
<evidence type="ECO:0000256" key="4">
    <source>
        <dbReference type="ARBA" id="ARBA00001946"/>
    </source>
</evidence>
<comment type="cofactor">
    <cofactor evidence="2">
        <name>pyridoxal 5'-phosphate</name>
        <dbReference type="ChEBI" id="CHEBI:597326"/>
    </cofactor>
</comment>
<comment type="cofactor">
    <cofactor evidence="4">
        <name>Mg(2+)</name>
        <dbReference type="ChEBI" id="CHEBI:18420"/>
    </cofactor>
</comment>
<dbReference type="EMBL" id="PDNU01000032">
    <property type="protein sequence ID" value="PHK94051.1"/>
    <property type="molecule type" value="Genomic_DNA"/>
</dbReference>
<dbReference type="Pfam" id="PF00291">
    <property type="entry name" value="PALP"/>
    <property type="match status" value="1"/>
</dbReference>
<evidence type="ECO:0000256" key="7">
    <source>
        <dbReference type="ARBA" id="ARBA00022898"/>
    </source>
</evidence>
<keyword evidence="6" id="KW-0460">Magnesium</keyword>
<dbReference type="CDD" id="cd01562">
    <property type="entry name" value="Thr-dehyd"/>
    <property type="match status" value="1"/>
</dbReference>
<dbReference type="Proteomes" id="UP000223527">
    <property type="component" value="Unassembled WGS sequence"/>
</dbReference>
<dbReference type="GO" id="GO:0030378">
    <property type="term" value="F:serine racemase activity"/>
    <property type="evidence" value="ECO:0007669"/>
    <property type="project" value="TreeGrafter"/>
</dbReference>
<dbReference type="AlphaFoldDB" id="A0A2C6Z6C8"/>
<comment type="caution">
    <text evidence="10">The sequence shown here is derived from an EMBL/GenBank/DDBJ whole genome shotgun (WGS) entry which is preliminary data.</text>
</comment>
<feature type="domain" description="Tryptophan synthase beta chain-like PALP" evidence="9">
    <location>
        <begin position="39"/>
        <end position="329"/>
    </location>
</feature>
<proteinExistence type="inferred from homology"/>
<evidence type="ECO:0000256" key="8">
    <source>
        <dbReference type="ARBA" id="ARBA00023239"/>
    </source>
</evidence>
<dbReference type="SUPFAM" id="SSF53686">
    <property type="entry name" value="Tryptophan synthase beta subunit-like PLP-dependent enzymes"/>
    <property type="match status" value="1"/>
</dbReference>
<dbReference type="PROSITE" id="PS00165">
    <property type="entry name" value="DEHYDRATASE_SER_THR"/>
    <property type="match status" value="1"/>
</dbReference>
<reference evidence="10 11" key="1">
    <citation type="submission" date="2017-10" db="EMBL/GenBank/DDBJ databases">
        <authorList>
            <person name="Banno H."/>
            <person name="Chua N.-H."/>
        </authorList>
    </citation>
    <scope>NUCLEOTIDE SEQUENCE [LARGE SCALE GENOMIC DNA]</scope>
    <source>
        <strain evidence="10 11">YW11</strain>
    </source>
</reference>